<comment type="similarity">
    <text evidence="7">Belongs to the sugar phosphate cyclases superfamily. Dehydroquinate synthase family.</text>
</comment>
<evidence type="ECO:0000259" key="21">
    <source>
        <dbReference type="Pfam" id="PF24621"/>
    </source>
</evidence>
<evidence type="ECO:0000256" key="1">
    <source>
        <dbReference type="ARBA" id="ARBA00001393"/>
    </source>
</evidence>
<comment type="pathway">
    <text evidence="6">Metabolic intermediate biosynthesis; chorismate biosynthesis; chorismate from D-erythrose 4-phosphate and phosphoenolpyruvate: step 2/7.</text>
</comment>
<dbReference type="EMBL" id="VBOX01000017">
    <property type="protein sequence ID" value="TMQ65674.1"/>
    <property type="molecule type" value="Genomic_DNA"/>
</dbReference>
<feature type="domain" description="3-dehydroquinate synthase N-terminal" evidence="20">
    <location>
        <begin position="68"/>
        <end position="180"/>
    </location>
</feature>
<dbReference type="PIRSF" id="PIRSF001455">
    <property type="entry name" value="DHQ_synth"/>
    <property type="match status" value="1"/>
</dbReference>
<evidence type="ECO:0000256" key="15">
    <source>
        <dbReference type="ARBA" id="ARBA00023027"/>
    </source>
</evidence>
<dbReference type="EMBL" id="VBOU01000078">
    <property type="protein sequence ID" value="TMQ53988.1"/>
    <property type="molecule type" value="Genomic_DNA"/>
</dbReference>
<evidence type="ECO:0000256" key="4">
    <source>
        <dbReference type="ARBA" id="ARBA00001947"/>
    </source>
</evidence>
<reference evidence="24 25" key="1">
    <citation type="journal article" date="2019" name="Nat. Microbiol.">
        <title>Mediterranean grassland soil C-N compound turnover is dependent on rainfall and depth, and is mediated by genomically divergent microorganisms.</title>
        <authorList>
            <person name="Diamond S."/>
            <person name="Andeer P.F."/>
            <person name="Li Z."/>
            <person name="Crits-Christoph A."/>
            <person name="Burstein D."/>
            <person name="Anantharaman K."/>
            <person name="Lane K.R."/>
            <person name="Thomas B.C."/>
            <person name="Pan C."/>
            <person name="Northen T.R."/>
            <person name="Banfield J.F."/>
        </authorList>
    </citation>
    <scope>NUCLEOTIDE SEQUENCE [LARGE SCALE GENOMIC DNA]</scope>
    <source>
        <strain evidence="22">WS_4</strain>
        <strain evidence="23">WS_7</strain>
    </source>
</reference>
<dbReference type="NCBIfam" id="TIGR01357">
    <property type="entry name" value="aroB"/>
    <property type="match status" value="1"/>
</dbReference>
<proteinExistence type="inferred from homology"/>
<dbReference type="Gene3D" id="3.40.50.1970">
    <property type="match status" value="1"/>
</dbReference>
<protein>
    <recommendedName>
        <fullName evidence="9 19">3-dehydroquinate synthase</fullName>
        <ecNumber evidence="8 19">4.2.3.4</ecNumber>
    </recommendedName>
</protein>
<dbReference type="Pfam" id="PF01761">
    <property type="entry name" value="DHQ_synthase"/>
    <property type="match status" value="1"/>
</dbReference>
<comment type="catalytic activity">
    <reaction evidence="1">
        <text>7-phospho-2-dehydro-3-deoxy-D-arabino-heptonate = 3-dehydroquinate + phosphate</text>
        <dbReference type="Rhea" id="RHEA:21968"/>
        <dbReference type="ChEBI" id="CHEBI:32364"/>
        <dbReference type="ChEBI" id="CHEBI:43474"/>
        <dbReference type="ChEBI" id="CHEBI:58394"/>
        <dbReference type="EC" id="4.2.3.4"/>
    </reaction>
</comment>
<dbReference type="AlphaFoldDB" id="A0A538TPX8"/>
<dbReference type="SUPFAM" id="SSF56796">
    <property type="entry name" value="Dehydroquinate synthase-like"/>
    <property type="match status" value="1"/>
</dbReference>
<keyword evidence="15" id="KW-0520">NAD</keyword>
<dbReference type="Pfam" id="PF24621">
    <property type="entry name" value="DHQS_C"/>
    <property type="match status" value="1"/>
</dbReference>
<keyword evidence="18" id="KW-0170">Cobalt</keyword>
<evidence type="ECO:0000256" key="10">
    <source>
        <dbReference type="ARBA" id="ARBA00022490"/>
    </source>
</evidence>
<evidence type="ECO:0000256" key="19">
    <source>
        <dbReference type="NCBIfam" id="TIGR01357"/>
    </source>
</evidence>
<evidence type="ECO:0000256" key="11">
    <source>
        <dbReference type="ARBA" id="ARBA00022605"/>
    </source>
</evidence>
<evidence type="ECO:0000256" key="5">
    <source>
        <dbReference type="ARBA" id="ARBA00004496"/>
    </source>
</evidence>
<dbReference type="PANTHER" id="PTHR43622:SF7">
    <property type="entry name" value="3-DEHYDROQUINATE SYNTHASE, CHLOROPLASTIC"/>
    <property type="match status" value="1"/>
</dbReference>
<evidence type="ECO:0000256" key="17">
    <source>
        <dbReference type="ARBA" id="ARBA00023239"/>
    </source>
</evidence>
<evidence type="ECO:0000259" key="20">
    <source>
        <dbReference type="Pfam" id="PF01761"/>
    </source>
</evidence>
<evidence type="ECO:0000256" key="13">
    <source>
        <dbReference type="ARBA" id="ARBA00022741"/>
    </source>
</evidence>
<keyword evidence="14" id="KW-0862">Zinc</keyword>
<keyword evidence="10" id="KW-0963">Cytoplasm</keyword>
<dbReference type="PANTHER" id="PTHR43622">
    <property type="entry name" value="3-DEHYDROQUINATE SYNTHASE"/>
    <property type="match status" value="1"/>
</dbReference>
<evidence type="ECO:0000256" key="14">
    <source>
        <dbReference type="ARBA" id="ARBA00022833"/>
    </source>
</evidence>
<evidence type="ECO:0000313" key="25">
    <source>
        <dbReference type="Proteomes" id="UP000319829"/>
    </source>
</evidence>
<dbReference type="Proteomes" id="UP000319829">
    <property type="component" value="Unassembled WGS sequence"/>
</dbReference>
<dbReference type="GO" id="GO:0009423">
    <property type="term" value="P:chorismate biosynthetic process"/>
    <property type="evidence" value="ECO:0007669"/>
    <property type="project" value="UniProtKB-UniRule"/>
</dbReference>
<keyword evidence="13" id="KW-0547">Nucleotide-binding</keyword>
<evidence type="ECO:0000256" key="12">
    <source>
        <dbReference type="ARBA" id="ARBA00022723"/>
    </source>
</evidence>
<evidence type="ECO:0000256" key="16">
    <source>
        <dbReference type="ARBA" id="ARBA00023141"/>
    </source>
</evidence>
<organism evidence="23 24">
    <name type="scientific">Eiseniibacteriota bacterium</name>
    <dbReference type="NCBI Taxonomy" id="2212470"/>
    <lineage>
        <taxon>Bacteria</taxon>
        <taxon>Candidatus Eiseniibacteriota</taxon>
    </lineage>
</organism>
<evidence type="ECO:0000313" key="24">
    <source>
        <dbReference type="Proteomes" id="UP000317366"/>
    </source>
</evidence>
<keyword evidence="11" id="KW-0028">Amino-acid biosynthesis</keyword>
<dbReference type="InterPro" id="IPR030960">
    <property type="entry name" value="DHQS/DOIS_N"/>
</dbReference>
<evidence type="ECO:0000256" key="3">
    <source>
        <dbReference type="ARBA" id="ARBA00001941"/>
    </source>
</evidence>
<dbReference type="EC" id="4.2.3.4" evidence="8 19"/>
<dbReference type="InterPro" id="IPR056179">
    <property type="entry name" value="DHQS_C"/>
</dbReference>
<comment type="cofactor">
    <cofactor evidence="4">
        <name>Zn(2+)</name>
        <dbReference type="ChEBI" id="CHEBI:29105"/>
    </cofactor>
</comment>
<dbReference type="GO" id="GO:0046872">
    <property type="term" value="F:metal ion binding"/>
    <property type="evidence" value="ECO:0007669"/>
    <property type="project" value="UniProtKB-KW"/>
</dbReference>
<dbReference type="Proteomes" id="UP000317366">
    <property type="component" value="Unassembled WGS sequence"/>
</dbReference>
<dbReference type="GO" id="GO:0005737">
    <property type="term" value="C:cytoplasm"/>
    <property type="evidence" value="ECO:0007669"/>
    <property type="project" value="UniProtKB-SubCell"/>
</dbReference>
<dbReference type="InterPro" id="IPR050071">
    <property type="entry name" value="Dehydroquinate_synthase"/>
</dbReference>
<name>A0A538TPX8_UNCEI</name>
<sequence length="361" mass="39099">MISVSVPRGRIRYPIRVAPGILSRAGDVMLGIRASGKVLVVTDRTVARLYGARFLASLRRAGFTPHAIALPTGERTKTLASVRRLCERWARWRVDRSVPVLALGGGVVSDIAGFAAAAYARGLDWVVFPTTLLAQADAGIGGKVGVNLPLGKNLLGAFHHPRGVFCDPEVLRTLSPRAFRSGLAEIVKIGVIRRPALLASLRRLARRGALAAPVTSLIRAAAREKAWYVSRDPEDRGIRQHLNFGHTVGHALEASYDYKRFTHGEAVSIGMVAASRLSVRVAGLDPTAALGIEDLLRLLGLPVRLNRLPGAAFWSALQKDKKRGRTRLRMVLSPAIGAANTYELHSLTPLREVITSLVQRP</sequence>
<evidence type="ECO:0000256" key="8">
    <source>
        <dbReference type="ARBA" id="ARBA00013031"/>
    </source>
</evidence>
<gene>
    <name evidence="23" type="primary">aroB</name>
    <name evidence="22" type="ORF">E6K74_07625</name>
    <name evidence="23" type="ORF">E6K77_02445</name>
</gene>
<keyword evidence="16" id="KW-0057">Aromatic amino acid biosynthesis</keyword>
<comment type="caution">
    <text evidence="23">The sequence shown here is derived from an EMBL/GenBank/DDBJ whole genome shotgun (WGS) entry which is preliminary data.</text>
</comment>
<evidence type="ECO:0000256" key="2">
    <source>
        <dbReference type="ARBA" id="ARBA00001911"/>
    </source>
</evidence>
<comment type="cofactor">
    <cofactor evidence="2">
        <name>NAD(+)</name>
        <dbReference type="ChEBI" id="CHEBI:57540"/>
    </cofactor>
</comment>
<feature type="domain" description="3-dehydroquinate synthase C-terminal" evidence="21">
    <location>
        <begin position="182"/>
        <end position="322"/>
    </location>
</feature>
<evidence type="ECO:0000256" key="18">
    <source>
        <dbReference type="ARBA" id="ARBA00023285"/>
    </source>
</evidence>
<dbReference type="CDD" id="cd08195">
    <property type="entry name" value="DHQS"/>
    <property type="match status" value="1"/>
</dbReference>
<keyword evidence="12" id="KW-0479">Metal-binding</keyword>
<evidence type="ECO:0000256" key="7">
    <source>
        <dbReference type="ARBA" id="ARBA00005412"/>
    </source>
</evidence>
<dbReference type="Gene3D" id="1.20.1090.10">
    <property type="entry name" value="Dehydroquinate synthase-like - alpha domain"/>
    <property type="match status" value="1"/>
</dbReference>
<evidence type="ECO:0000313" key="22">
    <source>
        <dbReference type="EMBL" id="TMQ53988.1"/>
    </source>
</evidence>
<keyword evidence="17 23" id="KW-0456">Lyase</keyword>
<dbReference type="GO" id="GO:0003856">
    <property type="term" value="F:3-dehydroquinate synthase activity"/>
    <property type="evidence" value="ECO:0007669"/>
    <property type="project" value="UniProtKB-UniRule"/>
</dbReference>
<dbReference type="InterPro" id="IPR016037">
    <property type="entry name" value="DHQ_synth_AroB"/>
</dbReference>
<dbReference type="FunFam" id="3.40.50.1970:FF:000007">
    <property type="entry name" value="Pentafunctional AROM polypeptide"/>
    <property type="match status" value="1"/>
</dbReference>
<evidence type="ECO:0000256" key="6">
    <source>
        <dbReference type="ARBA" id="ARBA00004661"/>
    </source>
</evidence>
<evidence type="ECO:0000256" key="9">
    <source>
        <dbReference type="ARBA" id="ARBA00017684"/>
    </source>
</evidence>
<comment type="cofactor">
    <cofactor evidence="3">
        <name>Co(2+)</name>
        <dbReference type="ChEBI" id="CHEBI:48828"/>
    </cofactor>
</comment>
<dbReference type="GO" id="GO:0009073">
    <property type="term" value="P:aromatic amino acid family biosynthetic process"/>
    <property type="evidence" value="ECO:0007669"/>
    <property type="project" value="UniProtKB-KW"/>
</dbReference>
<accession>A0A538TPX8</accession>
<dbReference type="GO" id="GO:0008652">
    <property type="term" value="P:amino acid biosynthetic process"/>
    <property type="evidence" value="ECO:0007669"/>
    <property type="project" value="UniProtKB-KW"/>
</dbReference>
<comment type="subcellular location">
    <subcellularLocation>
        <location evidence="5">Cytoplasm</location>
    </subcellularLocation>
</comment>
<evidence type="ECO:0000313" key="23">
    <source>
        <dbReference type="EMBL" id="TMQ65674.1"/>
    </source>
</evidence>
<dbReference type="InterPro" id="IPR030963">
    <property type="entry name" value="DHQ_synth_fam"/>
</dbReference>
<dbReference type="GO" id="GO:0000166">
    <property type="term" value="F:nucleotide binding"/>
    <property type="evidence" value="ECO:0007669"/>
    <property type="project" value="UniProtKB-KW"/>
</dbReference>